<dbReference type="InterPro" id="IPR030836">
    <property type="entry name" value="ABC_peri_PhnD-like"/>
</dbReference>
<comment type="caution">
    <text evidence="3">The sequence shown here is derived from an EMBL/GenBank/DDBJ whole genome shotgun (WGS) entry which is preliminary data.</text>
</comment>
<organism evidence="3 4">
    <name type="scientific">Candidatus Tanganyikabacteria bacterium</name>
    <dbReference type="NCBI Taxonomy" id="2961651"/>
    <lineage>
        <taxon>Bacteria</taxon>
        <taxon>Bacillati</taxon>
        <taxon>Candidatus Sericytochromatia</taxon>
        <taxon>Candidatus Tanganyikabacteria</taxon>
    </lineage>
</organism>
<proteinExistence type="inferred from homology"/>
<dbReference type="InterPro" id="IPR005770">
    <property type="entry name" value="PhnD"/>
</dbReference>
<sequence length="267" mass="29201">TAIAAILAGTLNVGMIPDANPSRLVRDSQPLVSYLEQQTGAKIQLTVPTNYAAVVEALVAGKLDLAYLGGFTYVQARKRAGVIPLVQRTIDADFHSLFITQPSSGIETLQDLKGKTFAFGDVNSTSGRLMPTYFLHANGLPPLSTFKSFIFSGGHDATALAVANGKVDAGALDETWYRKLLDKGIITEKQVRVFWTTPGFPDYVWVAAKNLPPQTAAKLKDAYLRLDPAQPDDKVLLDLLRADKFVTVEDKKYDRLRDAAYKEGLLR</sequence>
<dbReference type="SUPFAM" id="SSF53850">
    <property type="entry name" value="Periplasmic binding protein-like II"/>
    <property type="match status" value="1"/>
</dbReference>
<dbReference type="Pfam" id="PF12974">
    <property type="entry name" value="Phosphonate-bd"/>
    <property type="match status" value="1"/>
</dbReference>
<keyword evidence="2" id="KW-0732">Signal</keyword>
<comment type="similarity">
    <text evidence="1">Belongs to the phosphate/phosphite/phosphonate binding protein family.</text>
</comment>
<evidence type="ECO:0000313" key="3">
    <source>
        <dbReference type="EMBL" id="MBM3276199.1"/>
    </source>
</evidence>
<dbReference type="GO" id="GO:0055085">
    <property type="term" value="P:transmembrane transport"/>
    <property type="evidence" value="ECO:0007669"/>
    <property type="project" value="InterPro"/>
</dbReference>
<accession>A0A938BPJ6</accession>
<dbReference type="NCBIfam" id="TIGR04553">
    <property type="entry name" value="ABC_peri_selen"/>
    <property type="match status" value="1"/>
</dbReference>
<evidence type="ECO:0000256" key="1">
    <source>
        <dbReference type="ARBA" id="ARBA00007162"/>
    </source>
</evidence>
<dbReference type="Proteomes" id="UP000703893">
    <property type="component" value="Unassembled WGS sequence"/>
</dbReference>
<dbReference type="PANTHER" id="PTHR35841:SF1">
    <property type="entry name" value="PHOSPHONATES-BINDING PERIPLASMIC PROTEIN"/>
    <property type="match status" value="1"/>
</dbReference>
<dbReference type="AlphaFoldDB" id="A0A938BPJ6"/>
<dbReference type="Gene3D" id="3.40.190.10">
    <property type="entry name" value="Periplasmic binding protein-like II"/>
    <property type="match status" value="2"/>
</dbReference>
<reference evidence="3 4" key="1">
    <citation type="submission" date="2019-03" db="EMBL/GenBank/DDBJ databases">
        <title>Lake Tanganyika Metagenome-Assembled Genomes (MAGs).</title>
        <authorList>
            <person name="Tran P."/>
        </authorList>
    </citation>
    <scope>NUCLEOTIDE SEQUENCE [LARGE SCALE GENOMIC DNA]</scope>
    <source>
        <strain evidence="3">K_DeepCast_65m_m2_236</strain>
    </source>
</reference>
<evidence type="ECO:0000256" key="2">
    <source>
        <dbReference type="ARBA" id="ARBA00022729"/>
    </source>
</evidence>
<name>A0A938BPJ6_9BACT</name>
<dbReference type="GO" id="GO:0043190">
    <property type="term" value="C:ATP-binding cassette (ABC) transporter complex"/>
    <property type="evidence" value="ECO:0007669"/>
    <property type="project" value="InterPro"/>
</dbReference>
<dbReference type="NCBIfam" id="TIGR01098">
    <property type="entry name" value="3A0109s03R"/>
    <property type="match status" value="1"/>
</dbReference>
<dbReference type="PANTHER" id="PTHR35841">
    <property type="entry name" value="PHOSPHONATES-BINDING PERIPLASMIC PROTEIN"/>
    <property type="match status" value="1"/>
</dbReference>
<feature type="non-terminal residue" evidence="3">
    <location>
        <position position="1"/>
    </location>
</feature>
<dbReference type="EMBL" id="VGJX01000907">
    <property type="protein sequence ID" value="MBM3276199.1"/>
    <property type="molecule type" value="Genomic_DNA"/>
</dbReference>
<gene>
    <name evidence="3" type="ORF">FJZ00_13680</name>
</gene>
<evidence type="ECO:0000313" key="4">
    <source>
        <dbReference type="Proteomes" id="UP000703893"/>
    </source>
</evidence>
<protein>
    <submittedName>
        <fullName evidence="3">Selenate ABC transporter substrate-binding protein</fullName>
    </submittedName>
</protein>